<keyword evidence="2" id="KW-0614">Plasmid</keyword>
<evidence type="ECO:0000259" key="1">
    <source>
        <dbReference type="Pfam" id="PF01590"/>
    </source>
</evidence>
<dbReference type="HOGENOM" id="CLU_1649695_0_0_0"/>
<dbReference type="EMBL" id="CP007130">
    <property type="protein sequence ID" value="AHG93335.1"/>
    <property type="molecule type" value="Genomic_DNA"/>
</dbReference>
<protein>
    <submittedName>
        <fullName evidence="2">GAF domain protein</fullName>
    </submittedName>
</protein>
<dbReference type="KEGG" id="gba:J421_5800"/>
<accession>W0RSP8</accession>
<gene>
    <name evidence="2" type="ORF">J421_5800</name>
</gene>
<dbReference type="Gene3D" id="3.30.450.40">
    <property type="match status" value="1"/>
</dbReference>
<dbReference type="InParanoid" id="W0RSP8"/>
<name>W0RSP8_9BACT</name>
<feature type="domain" description="GAF" evidence="1">
    <location>
        <begin position="17"/>
        <end position="138"/>
    </location>
</feature>
<geneLocation type="plasmid" evidence="2 3">
    <name>2</name>
</geneLocation>
<dbReference type="SUPFAM" id="SSF55781">
    <property type="entry name" value="GAF domain-like"/>
    <property type="match status" value="1"/>
</dbReference>
<sequence>MSTLPDVDAGFCRRPPLAARLRRLLAGAARALGAAESTLWTYDGDDALAAALNHGPDESVVEAQSVPVTASVVGFVATQGSGMVVGPDDWQNPTVMRATGRPVTAMVAVPVTLGGEVVGVLSAINPAERARFGVEDLAEAAWYAFLIEAVLTHAKAAVPE</sequence>
<evidence type="ECO:0000313" key="2">
    <source>
        <dbReference type="EMBL" id="AHG93335.1"/>
    </source>
</evidence>
<dbReference type="AlphaFoldDB" id="W0RSP8"/>
<dbReference type="Pfam" id="PF01590">
    <property type="entry name" value="GAF"/>
    <property type="match status" value="1"/>
</dbReference>
<evidence type="ECO:0000313" key="3">
    <source>
        <dbReference type="Proteomes" id="UP000019151"/>
    </source>
</evidence>
<dbReference type="PATRIC" id="fig|861299.3.peg.5847"/>
<keyword evidence="3" id="KW-1185">Reference proteome</keyword>
<dbReference type="RefSeq" id="WP_025414641.1">
    <property type="nucleotide sequence ID" value="NZ_CP007130.1"/>
</dbReference>
<reference evidence="2 3" key="1">
    <citation type="journal article" date="2014" name="Genome Announc.">
        <title>Genome Sequence and Methylome of Soil Bacterium Gemmatirosa kalamazoonensis KBS708T, a Member of the Rarely Cultivated Gemmatimonadetes Phylum.</title>
        <authorList>
            <person name="Debruyn J.M."/>
            <person name="Radosevich M."/>
            <person name="Wommack K.E."/>
            <person name="Polson S.W."/>
            <person name="Hauser L.J."/>
            <person name="Fawaz M.N."/>
            <person name="Korlach J."/>
            <person name="Tsai Y.C."/>
        </authorList>
    </citation>
    <scope>NUCLEOTIDE SEQUENCE [LARGE SCALE GENOMIC DNA]</scope>
    <source>
        <strain evidence="2 3">KBS708</strain>
        <plasmid evidence="3">Plasmid 2</plasmid>
    </source>
</reference>
<dbReference type="InterPro" id="IPR003018">
    <property type="entry name" value="GAF"/>
</dbReference>
<dbReference type="Proteomes" id="UP000019151">
    <property type="component" value="Plasmid 2"/>
</dbReference>
<dbReference type="InterPro" id="IPR029016">
    <property type="entry name" value="GAF-like_dom_sf"/>
</dbReference>
<proteinExistence type="predicted"/>
<organism evidence="2 3">
    <name type="scientific">Gemmatirosa kalamazoonensis</name>
    <dbReference type="NCBI Taxonomy" id="861299"/>
    <lineage>
        <taxon>Bacteria</taxon>
        <taxon>Pseudomonadati</taxon>
        <taxon>Gemmatimonadota</taxon>
        <taxon>Gemmatimonadia</taxon>
        <taxon>Gemmatimonadales</taxon>
        <taxon>Gemmatimonadaceae</taxon>
        <taxon>Gemmatirosa</taxon>
    </lineage>
</organism>